<evidence type="ECO:0000256" key="5">
    <source>
        <dbReference type="ARBA" id="ARBA00022989"/>
    </source>
</evidence>
<accession>A0A0D2UBV3</accession>
<dbReference type="InterPro" id="IPR015720">
    <property type="entry name" value="Emp24-like"/>
</dbReference>
<dbReference type="Pfam" id="PF01105">
    <property type="entry name" value="EMP24_GP25L"/>
    <property type="match status" value="1"/>
</dbReference>
<keyword evidence="12" id="KW-1185">Reference proteome</keyword>
<comment type="subcellular location">
    <subcellularLocation>
        <location evidence="7">Endomembrane system</location>
        <topology evidence="7">Single-pass membrane protein</topology>
    </subcellularLocation>
    <subcellularLocation>
        <location evidence="1 8">Membrane</location>
        <topology evidence="1 8">Single-pass type I membrane protein</topology>
    </subcellularLocation>
</comment>
<dbReference type="PROSITE" id="PS50866">
    <property type="entry name" value="GOLD"/>
    <property type="match status" value="1"/>
</dbReference>
<protein>
    <submittedName>
        <fullName evidence="11">Integral type I protein</fullName>
    </submittedName>
</protein>
<feature type="domain" description="GOLD" evidence="10">
    <location>
        <begin position="107"/>
        <end position="189"/>
    </location>
</feature>
<dbReference type="PhylomeDB" id="A0A0D2UBV3"/>
<keyword evidence="5 9" id="KW-1133">Transmembrane helix</keyword>
<dbReference type="GO" id="GO:0012505">
    <property type="term" value="C:endomembrane system"/>
    <property type="evidence" value="ECO:0007669"/>
    <property type="project" value="UniProtKB-SubCell"/>
</dbReference>
<proteinExistence type="inferred from homology"/>
<evidence type="ECO:0000313" key="12">
    <source>
        <dbReference type="Proteomes" id="UP000008743"/>
    </source>
</evidence>
<dbReference type="Proteomes" id="UP000008743">
    <property type="component" value="Unassembled WGS sequence"/>
</dbReference>
<reference evidence="12" key="1">
    <citation type="submission" date="2011-02" db="EMBL/GenBank/DDBJ databases">
        <title>The Genome Sequence of Capsaspora owczarzaki ATCC 30864.</title>
        <authorList>
            <person name="Russ C."/>
            <person name="Cuomo C."/>
            <person name="Burger G."/>
            <person name="Gray M.W."/>
            <person name="Holland P.W.H."/>
            <person name="King N."/>
            <person name="Lang F.B.F."/>
            <person name="Roger A.J."/>
            <person name="Ruiz-Trillo I."/>
            <person name="Young S.K."/>
            <person name="Zeng Q."/>
            <person name="Gargeya S."/>
            <person name="Alvarado L."/>
            <person name="Berlin A."/>
            <person name="Chapman S.B."/>
            <person name="Chen Z."/>
            <person name="Freedman E."/>
            <person name="Gellesch M."/>
            <person name="Goldberg J."/>
            <person name="Griggs A."/>
            <person name="Gujja S."/>
            <person name="Heilman E."/>
            <person name="Heiman D."/>
            <person name="Howarth C."/>
            <person name="Mehta T."/>
            <person name="Neiman D."/>
            <person name="Pearson M."/>
            <person name="Roberts A."/>
            <person name="Saif S."/>
            <person name="Shea T."/>
            <person name="Shenoy N."/>
            <person name="Sisk P."/>
            <person name="Stolte C."/>
            <person name="Sykes S."/>
            <person name="White J."/>
            <person name="Yandava C."/>
            <person name="Haas B."/>
            <person name="Nusbaum C."/>
            <person name="Birren B."/>
        </authorList>
    </citation>
    <scope>NUCLEOTIDE SEQUENCE</scope>
    <source>
        <strain evidence="12">ATCC 30864</strain>
    </source>
</reference>
<sequence>MHNPALSMLNAPPRSRSVPVLRRSPPFSLSFSIAAIALLALTVLAPSSPVVLLGRSFAPGVVLAAAQSDQQQQQPDANAPVVVLSDDTAAQSSSSTKLVFEMDESTTQCYYADAIASEPFVLSYQVITGGNLDIDVAVVDPNNVEVFRRDRSTLDGFEMVPKTSGTFSICFSNEFSTFTHKTVFFDVKIGDQAVAENELPAHTTVMTKMEMDVHSTHQNLDRVIAFQLHHRIEEATDRDLAEGLNTRVFVWSLLQALVMIGVGVGQVVLVRRLFQSDKAGPSLYGQRRPI</sequence>
<dbReference type="eggNOG" id="KOG1693">
    <property type="taxonomic scope" value="Eukaryota"/>
</dbReference>
<evidence type="ECO:0000256" key="1">
    <source>
        <dbReference type="ARBA" id="ARBA00004479"/>
    </source>
</evidence>
<dbReference type="GO" id="GO:0016020">
    <property type="term" value="C:membrane"/>
    <property type="evidence" value="ECO:0007669"/>
    <property type="project" value="UniProtKB-SubCell"/>
</dbReference>
<dbReference type="InParanoid" id="A0A0D2UBV3"/>
<dbReference type="STRING" id="595528.A0A0D2UBV3"/>
<evidence type="ECO:0000259" key="10">
    <source>
        <dbReference type="PROSITE" id="PS50866"/>
    </source>
</evidence>
<gene>
    <name evidence="11" type="ORF">CAOG_003462</name>
</gene>
<organism evidence="11 12">
    <name type="scientific">Capsaspora owczarzaki (strain ATCC 30864)</name>
    <dbReference type="NCBI Taxonomy" id="595528"/>
    <lineage>
        <taxon>Eukaryota</taxon>
        <taxon>Filasterea</taxon>
        <taxon>Capsaspora</taxon>
    </lineage>
</organism>
<comment type="similarity">
    <text evidence="2 8">Belongs to the EMP24/GP25L family.</text>
</comment>
<evidence type="ECO:0000256" key="3">
    <source>
        <dbReference type="ARBA" id="ARBA00022692"/>
    </source>
</evidence>
<dbReference type="PANTHER" id="PTHR22811">
    <property type="entry name" value="TRANSMEMBRANE EMP24 DOMAIN-CONTAINING PROTEIN"/>
    <property type="match status" value="1"/>
</dbReference>
<dbReference type="SUPFAM" id="SSF101576">
    <property type="entry name" value="Supernatant protein factor (SPF), C-terminal domain"/>
    <property type="match status" value="1"/>
</dbReference>
<evidence type="ECO:0000256" key="4">
    <source>
        <dbReference type="ARBA" id="ARBA00022729"/>
    </source>
</evidence>
<dbReference type="AlphaFoldDB" id="A0A0D2UBV3"/>
<keyword evidence="6 9" id="KW-0472">Membrane</keyword>
<evidence type="ECO:0000256" key="7">
    <source>
        <dbReference type="ARBA" id="ARBA00037847"/>
    </source>
</evidence>
<evidence type="ECO:0000256" key="9">
    <source>
        <dbReference type="SAM" id="Phobius"/>
    </source>
</evidence>
<dbReference type="OrthoDB" id="62956at2759"/>
<dbReference type="RefSeq" id="XP_004364301.2">
    <property type="nucleotide sequence ID" value="XM_004364244.2"/>
</dbReference>
<evidence type="ECO:0000256" key="6">
    <source>
        <dbReference type="ARBA" id="ARBA00023136"/>
    </source>
</evidence>
<dbReference type="InterPro" id="IPR009038">
    <property type="entry name" value="GOLD_dom"/>
</dbReference>
<dbReference type="SMART" id="SM01190">
    <property type="entry name" value="EMP24_GP25L"/>
    <property type="match status" value="1"/>
</dbReference>
<keyword evidence="4" id="KW-0732">Signal</keyword>
<name>A0A0D2UBV3_CAPO3</name>
<feature type="transmembrane region" description="Helical" evidence="9">
    <location>
        <begin position="248"/>
        <end position="270"/>
    </location>
</feature>
<evidence type="ECO:0000313" key="11">
    <source>
        <dbReference type="EMBL" id="KJE92506.1"/>
    </source>
</evidence>
<dbReference type="InterPro" id="IPR036598">
    <property type="entry name" value="GOLD_dom_sf"/>
</dbReference>
<evidence type="ECO:0000256" key="8">
    <source>
        <dbReference type="RuleBase" id="RU003827"/>
    </source>
</evidence>
<dbReference type="EMBL" id="KE346363">
    <property type="protein sequence ID" value="KJE92506.1"/>
    <property type="molecule type" value="Genomic_DNA"/>
</dbReference>
<keyword evidence="3 8" id="KW-0812">Transmembrane</keyword>
<evidence type="ECO:0000256" key="2">
    <source>
        <dbReference type="ARBA" id="ARBA00007104"/>
    </source>
</evidence>